<proteinExistence type="predicted"/>
<protein>
    <submittedName>
        <fullName evidence="1">TonB-linked outer membrane protein, SusC/RagA family</fullName>
    </submittedName>
</protein>
<evidence type="ECO:0000313" key="1">
    <source>
        <dbReference type="EMBL" id="SUB93773.1"/>
    </source>
</evidence>
<sequence>MGQQGITKASDFDRFTGNVNITHKDGRFGLNAKTMFALTDQNVNGEGTGFSSPIMAIAMSVSPSSYPYNKDGSYAKYFPAINGHNPLQVLDINVNNNRMTRILPSVEFTYDILPASI</sequence>
<gene>
    <name evidence="1" type="ORF">NCTC13100_02007</name>
</gene>
<accession>A0A379ECE8</accession>
<evidence type="ECO:0000313" key="2">
    <source>
        <dbReference type="Proteomes" id="UP000254263"/>
    </source>
</evidence>
<name>A0A379ECE8_9PORP</name>
<organism evidence="1 2">
    <name type="scientific">Porphyromonas macacae</name>
    <dbReference type="NCBI Taxonomy" id="28115"/>
    <lineage>
        <taxon>Bacteria</taxon>
        <taxon>Pseudomonadati</taxon>
        <taxon>Bacteroidota</taxon>
        <taxon>Bacteroidia</taxon>
        <taxon>Bacteroidales</taxon>
        <taxon>Porphyromonadaceae</taxon>
        <taxon>Porphyromonas</taxon>
    </lineage>
</organism>
<dbReference type="EMBL" id="UGTI01000005">
    <property type="protein sequence ID" value="SUB93773.1"/>
    <property type="molecule type" value="Genomic_DNA"/>
</dbReference>
<dbReference type="AlphaFoldDB" id="A0A379ECE8"/>
<dbReference type="Proteomes" id="UP000254263">
    <property type="component" value="Unassembled WGS sequence"/>
</dbReference>
<reference evidence="1 2" key="1">
    <citation type="submission" date="2018-06" db="EMBL/GenBank/DDBJ databases">
        <authorList>
            <consortium name="Pathogen Informatics"/>
            <person name="Doyle S."/>
        </authorList>
    </citation>
    <scope>NUCLEOTIDE SEQUENCE [LARGE SCALE GENOMIC DNA]</scope>
    <source>
        <strain evidence="1 2">NCTC13100</strain>
    </source>
</reference>